<keyword evidence="3" id="KW-1185">Reference proteome</keyword>
<reference evidence="3" key="1">
    <citation type="journal article" date="2019" name="Int. J. Syst. Evol. Microbiol.">
        <title>The Global Catalogue of Microorganisms (GCM) 10K type strain sequencing project: providing services to taxonomists for standard genome sequencing and annotation.</title>
        <authorList>
            <consortium name="The Broad Institute Genomics Platform"/>
            <consortium name="The Broad Institute Genome Sequencing Center for Infectious Disease"/>
            <person name="Wu L."/>
            <person name="Ma J."/>
        </authorList>
    </citation>
    <scope>NUCLEOTIDE SEQUENCE [LARGE SCALE GENOMIC DNA]</scope>
    <source>
        <strain evidence="3">JCM 12125</strain>
    </source>
</reference>
<organism evidence="2 3">
    <name type="scientific">Brevundimonas staleyi</name>
    <dbReference type="NCBI Taxonomy" id="74326"/>
    <lineage>
        <taxon>Bacteria</taxon>
        <taxon>Pseudomonadati</taxon>
        <taxon>Pseudomonadota</taxon>
        <taxon>Alphaproteobacteria</taxon>
        <taxon>Caulobacterales</taxon>
        <taxon>Caulobacteraceae</taxon>
        <taxon>Brevundimonas</taxon>
    </lineage>
</organism>
<protein>
    <submittedName>
        <fullName evidence="2">Uncharacterized protein</fullName>
    </submittedName>
</protein>
<accession>A0ABW0FND8</accession>
<evidence type="ECO:0000313" key="3">
    <source>
        <dbReference type="Proteomes" id="UP001596152"/>
    </source>
</evidence>
<feature type="transmembrane region" description="Helical" evidence="1">
    <location>
        <begin position="38"/>
        <end position="59"/>
    </location>
</feature>
<keyword evidence="1" id="KW-0812">Transmembrane</keyword>
<keyword evidence="1" id="KW-0472">Membrane</keyword>
<dbReference type="EMBL" id="JBHSLF010000008">
    <property type="protein sequence ID" value="MFC5343046.1"/>
    <property type="molecule type" value="Genomic_DNA"/>
</dbReference>
<evidence type="ECO:0000313" key="2">
    <source>
        <dbReference type="EMBL" id="MFC5343046.1"/>
    </source>
</evidence>
<dbReference type="Proteomes" id="UP001596152">
    <property type="component" value="Unassembled WGS sequence"/>
</dbReference>
<comment type="caution">
    <text evidence="2">The sequence shown here is derived from an EMBL/GenBank/DDBJ whole genome shotgun (WGS) entry which is preliminary data.</text>
</comment>
<gene>
    <name evidence="2" type="ORF">ACFPIE_03910</name>
</gene>
<dbReference type="RefSeq" id="WP_374037221.1">
    <property type="nucleotide sequence ID" value="NZ_CP169082.1"/>
</dbReference>
<sequence length="65" mass="6613">MSQHNIIGSEAFDRSPFVIIRSVRTGGMRRRQARTATAFIAGAGVTIVGGIVAAVIAFGPGLAGG</sequence>
<proteinExistence type="predicted"/>
<keyword evidence="1" id="KW-1133">Transmembrane helix</keyword>
<evidence type="ECO:0000256" key="1">
    <source>
        <dbReference type="SAM" id="Phobius"/>
    </source>
</evidence>
<name>A0ABW0FND8_9CAUL</name>